<evidence type="ECO:0000256" key="4">
    <source>
        <dbReference type="ARBA" id="ARBA00022679"/>
    </source>
</evidence>
<dbReference type="HAMAP" id="MF_00033">
    <property type="entry name" value="MurG"/>
    <property type="match status" value="1"/>
</dbReference>
<organism evidence="13 14">
    <name type="scientific">Sulfoacidibacillus ferrooxidans</name>
    <dbReference type="NCBI Taxonomy" id="2005001"/>
    <lineage>
        <taxon>Bacteria</taxon>
        <taxon>Bacillati</taxon>
        <taxon>Bacillota</taxon>
        <taxon>Bacilli</taxon>
        <taxon>Bacillales</taxon>
        <taxon>Alicyclobacillaceae</taxon>
        <taxon>Sulfoacidibacillus</taxon>
    </lineage>
</organism>
<dbReference type="PANTHER" id="PTHR21015:SF27">
    <property type="entry name" value="UDP-N-ACETYLGLUCOSAMINE--N-ACETYLMURAMYL-(PENTAPEPTIDE) PYROPHOSPHORYL-UNDECAPRENOL N-ACETYLGLUCOSAMINE TRANSFERASE"/>
    <property type="match status" value="1"/>
</dbReference>
<evidence type="ECO:0000256" key="5">
    <source>
        <dbReference type="ARBA" id="ARBA00022960"/>
    </source>
</evidence>
<dbReference type="InterPro" id="IPR007235">
    <property type="entry name" value="Glyco_trans_28_C"/>
</dbReference>
<feature type="domain" description="Glycosyl transferase family 28 C-terminal" evidence="12">
    <location>
        <begin position="189"/>
        <end position="336"/>
    </location>
</feature>
<dbReference type="GO" id="GO:0005886">
    <property type="term" value="C:plasma membrane"/>
    <property type="evidence" value="ECO:0007669"/>
    <property type="project" value="UniProtKB-SubCell"/>
</dbReference>
<dbReference type="Pfam" id="PF04101">
    <property type="entry name" value="Glyco_tran_28_C"/>
    <property type="match status" value="1"/>
</dbReference>
<protein>
    <recommendedName>
        <fullName evidence="10">UDP-N-acetylglucosamine--N-acetylmuramyl-(pentapeptide) pyrophosphoryl-undecaprenol N-acetylglucosamine transferase</fullName>
        <ecNumber evidence="10">2.4.1.227</ecNumber>
    </recommendedName>
    <alternativeName>
        <fullName evidence="10">Undecaprenyl-PP-MurNAc-pentapeptide-UDPGlcNAc GlcNAc transferase</fullName>
    </alternativeName>
</protein>
<dbReference type="CDD" id="cd03785">
    <property type="entry name" value="GT28_MurG"/>
    <property type="match status" value="1"/>
</dbReference>
<comment type="catalytic activity">
    <reaction evidence="10">
        <text>di-trans,octa-cis-undecaprenyl diphospho-N-acetyl-alpha-D-muramoyl-L-alanyl-D-glutamyl-meso-2,6-diaminopimeloyl-D-alanyl-D-alanine + UDP-N-acetyl-alpha-D-glucosamine = di-trans,octa-cis-undecaprenyl diphospho-[N-acetyl-alpha-D-glucosaminyl-(1-&gt;4)]-N-acetyl-alpha-D-muramoyl-L-alanyl-D-glutamyl-meso-2,6-diaminopimeloyl-D-alanyl-D-alanine + UDP + H(+)</text>
        <dbReference type="Rhea" id="RHEA:31227"/>
        <dbReference type="ChEBI" id="CHEBI:15378"/>
        <dbReference type="ChEBI" id="CHEBI:57705"/>
        <dbReference type="ChEBI" id="CHEBI:58223"/>
        <dbReference type="ChEBI" id="CHEBI:61387"/>
        <dbReference type="ChEBI" id="CHEBI:61388"/>
        <dbReference type="EC" id="2.4.1.227"/>
    </reaction>
</comment>
<feature type="binding site" evidence="10">
    <location>
        <position position="166"/>
    </location>
    <ligand>
        <name>UDP-N-acetyl-alpha-D-glucosamine</name>
        <dbReference type="ChEBI" id="CHEBI:57705"/>
    </ligand>
</feature>
<keyword evidence="1 10" id="KW-1003">Cell membrane</keyword>
<dbReference type="GO" id="GO:0050511">
    <property type="term" value="F:undecaprenyldiphospho-muramoylpentapeptide beta-N-acetylglucosaminyltransferase activity"/>
    <property type="evidence" value="ECO:0007669"/>
    <property type="project" value="UniProtKB-UniRule"/>
</dbReference>
<keyword evidence="7 10" id="KW-0472">Membrane</keyword>
<dbReference type="PANTHER" id="PTHR21015">
    <property type="entry name" value="UDP-N-ACETYLGLUCOSAMINE--N-ACETYLMURAMYL-(PENTAPEPTIDE) PYROPHOSPHORYL-UNDECAPRENOL N-ACETYLGLUCOSAMINE TRANSFERASE 1"/>
    <property type="match status" value="1"/>
</dbReference>
<evidence type="ECO:0000313" key="14">
    <source>
        <dbReference type="Proteomes" id="UP001139263"/>
    </source>
</evidence>
<keyword evidence="14" id="KW-1185">Reference proteome</keyword>
<keyword evidence="4 10" id="KW-0808">Transferase</keyword>
<dbReference type="GO" id="GO:0008360">
    <property type="term" value="P:regulation of cell shape"/>
    <property type="evidence" value="ECO:0007669"/>
    <property type="project" value="UniProtKB-KW"/>
</dbReference>
<dbReference type="InterPro" id="IPR006009">
    <property type="entry name" value="GlcNAc_MurG"/>
</dbReference>
<evidence type="ECO:0000259" key="12">
    <source>
        <dbReference type="Pfam" id="PF04101"/>
    </source>
</evidence>
<comment type="caution">
    <text evidence="13">The sequence shown here is derived from an EMBL/GenBank/DDBJ whole genome shotgun (WGS) entry which is preliminary data.</text>
</comment>
<comment type="pathway">
    <text evidence="10">Cell wall biogenesis; peptidoglycan biosynthesis.</text>
</comment>
<dbReference type="NCBIfam" id="NF009102">
    <property type="entry name" value="PRK12446.1"/>
    <property type="match status" value="1"/>
</dbReference>
<feature type="binding site" evidence="10">
    <location>
        <position position="196"/>
    </location>
    <ligand>
        <name>UDP-N-acetyl-alpha-D-glucosamine</name>
        <dbReference type="ChEBI" id="CHEBI:57705"/>
    </ligand>
</feature>
<dbReference type="Gene3D" id="3.40.50.2000">
    <property type="entry name" value="Glycogen Phosphorylase B"/>
    <property type="match status" value="2"/>
</dbReference>
<keyword evidence="9 10" id="KW-0961">Cell wall biogenesis/degradation</keyword>
<dbReference type="GO" id="GO:0051301">
    <property type="term" value="P:cell division"/>
    <property type="evidence" value="ECO:0007669"/>
    <property type="project" value="UniProtKB-KW"/>
</dbReference>
<dbReference type="Proteomes" id="UP001139263">
    <property type="component" value="Unassembled WGS sequence"/>
</dbReference>
<reference evidence="13" key="1">
    <citation type="submission" date="2022-03" db="EMBL/GenBank/DDBJ databases">
        <title>Draft Genome Sequence of Firmicute Strain S0AB, a Heterotrophic Iron/Sulfur-Oxidizing Extreme Acidophile.</title>
        <authorList>
            <person name="Vergara E."/>
            <person name="Pakostova E."/>
            <person name="Johnson D.B."/>
            <person name="Holmes D.S."/>
        </authorList>
    </citation>
    <scope>NUCLEOTIDE SEQUENCE</scope>
    <source>
        <strain evidence="13">S0AB</strain>
    </source>
</reference>
<feature type="binding site" evidence="10">
    <location>
        <position position="290"/>
    </location>
    <ligand>
        <name>UDP-N-acetyl-alpha-D-glucosamine</name>
        <dbReference type="ChEBI" id="CHEBI:57705"/>
    </ligand>
</feature>
<evidence type="ECO:0000256" key="6">
    <source>
        <dbReference type="ARBA" id="ARBA00022984"/>
    </source>
</evidence>
<dbReference type="SUPFAM" id="SSF53756">
    <property type="entry name" value="UDP-Glycosyltransferase/glycogen phosphorylase"/>
    <property type="match status" value="1"/>
</dbReference>
<evidence type="ECO:0000256" key="3">
    <source>
        <dbReference type="ARBA" id="ARBA00022676"/>
    </source>
</evidence>
<dbReference type="GO" id="GO:0005975">
    <property type="term" value="P:carbohydrate metabolic process"/>
    <property type="evidence" value="ECO:0007669"/>
    <property type="project" value="InterPro"/>
</dbReference>
<dbReference type="GO" id="GO:0071555">
    <property type="term" value="P:cell wall organization"/>
    <property type="evidence" value="ECO:0007669"/>
    <property type="project" value="UniProtKB-KW"/>
</dbReference>
<evidence type="ECO:0000256" key="10">
    <source>
        <dbReference type="HAMAP-Rule" id="MF_00033"/>
    </source>
</evidence>
<evidence type="ECO:0000256" key="1">
    <source>
        <dbReference type="ARBA" id="ARBA00022475"/>
    </source>
</evidence>
<keyword evidence="6 10" id="KW-0573">Peptidoglycan synthesis</keyword>
<accession>A0A9X1V8K5</accession>
<proteinExistence type="inferred from homology"/>
<evidence type="ECO:0000256" key="7">
    <source>
        <dbReference type="ARBA" id="ARBA00023136"/>
    </source>
</evidence>
<comment type="caution">
    <text evidence="10">Lacks conserved residue(s) required for the propagation of feature annotation.</text>
</comment>
<dbReference type="AlphaFoldDB" id="A0A9X1V8K5"/>
<dbReference type="NCBIfam" id="TIGR01133">
    <property type="entry name" value="murG"/>
    <property type="match status" value="1"/>
</dbReference>
<comment type="similarity">
    <text evidence="10">Belongs to the glycosyltransferase 28 family. MurG subfamily.</text>
</comment>
<dbReference type="EC" id="2.4.1.227" evidence="10"/>
<comment type="subcellular location">
    <subcellularLocation>
        <location evidence="10">Cell membrane</location>
        <topology evidence="10">Peripheral membrane protein</topology>
        <orientation evidence="10">Cytoplasmic side</orientation>
    </subcellularLocation>
</comment>
<keyword evidence="2 10" id="KW-0132">Cell division</keyword>
<evidence type="ECO:0000256" key="9">
    <source>
        <dbReference type="ARBA" id="ARBA00023316"/>
    </source>
</evidence>
<name>A0A9X1V8K5_9BACL</name>
<keyword evidence="3 10" id="KW-0328">Glycosyltransferase</keyword>
<dbReference type="EMBL" id="JALBUF010000002">
    <property type="protein sequence ID" value="MCI0182810.1"/>
    <property type="molecule type" value="Genomic_DNA"/>
</dbReference>
<keyword evidence="8 10" id="KW-0131">Cell cycle</keyword>
<evidence type="ECO:0000259" key="11">
    <source>
        <dbReference type="Pfam" id="PF03033"/>
    </source>
</evidence>
<dbReference type="InterPro" id="IPR004276">
    <property type="entry name" value="GlycoTrans_28_N"/>
</dbReference>
<gene>
    <name evidence="10 13" type="primary">murG</name>
    <name evidence="13" type="ORF">MM817_01079</name>
</gene>
<evidence type="ECO:0000313" key="13">
    <source>
        <dbReference type="EMBL" id="MCI0182810.1"/>
    </source>
</evidence>
<evidence type="ECO:0000256" key="8">
    <source>
        <dbReference type="ARBA" id="ARBA00023306"/>
    </source>
</evidence>
<dbReference type="GO" id="GO:0009252">
    <property type="term" value="P:peptidoglycan biosynthetic process"/>
    <property type="evidence" value="ECO:0007669"/>
    <property type="project" value="UniProtKB-UniRule"/>
</dbReference>
<keyword evidence="5 10" id="KW-0133">Cell shape</keyword>
<dbReference type="RefSeq" id="WP_241712416.1">
    <property type="nucleotide sequence ID" value="NZ_JALBUF010000002.1"/>
</dbReference>
<evidence type="ECO:0000256" key="2">
    <source>
        <dbReference type="ARBA" id="ARBA00022618"/>
    </source>
</evidence>
<feature type="domain" description="Glycosyltransferase family 28 N-terminal" evidence="11">
    <location>
        <begin position="5"/>
        <end position="143"/>
    </location>
</feature>
<comment type="function">
    <text evidence="10">Cell wall formation. Catalyzes the transfer of a GlcNAc subunit on undecaprenyl-pyrophosphoryl-MurNAc-pentapeptide (lipid intermediate I) to form undecaprenyl-pyrophosphoryl-MurNAc-(pentapeptide)GlcNAc (lipid intermediate II).</text>
</comment>
<sequence>MANKIILTGGGSAGHVTVNIALLPELTKRGWNMVYIGSEDGIERELMTPYTNVPYYAIKTGKLRRYFDWKNFKDPFKVITGAYQAYDIIRKEKPQVVFSKGGFVSVPVVIGAWLNRTPIIIHESDVTPGLANRIAIPFATKVCTTFEETSAHVPSQKVEYIGAVIREELLQGSAIKGRNTLFFTRSKPTLLVMGGSLGSKRLNEVIRDSLPLLLQEFHIIHICGKGQVDETLTHQAYRQFEYVTDELPDFLATADLIISRAGSNAIFEFLTLQKPMILIPLPTSSSRGDQIVNAASFQKNGYAEVIPDEQVTKDRLVQTVHQVYEQRSIYMGNMQKVKKRDPLLAIIQLIEKTALSDRSRNKKEK</sequence>
<dbReference type="Pfam" id="PF03033">
    <property type="entry name" value="Glyco_transf_28"/>
    <property type="match status" value="1"/>
</dbReference>
<feature type="binding site" evidence="10">
    <location>
        <begin position="12"/>
        <end position="14"/>
    </location>
    <ligand>
        <name>UDP-N-acetyl-alpha-D-glucosamine</name>
        <dbReference type="ChEBI" id="CHEBI:57705"/>
    </ligand>
</feature>